<protein>
    <submittedName>
        <fullName evidence="1">Uncharacterized protein</fullName>
    </submittedName>
</protein>
<name>A0AAN0RDI9_9PROT</name>
<proteinExistence type="predicted"/>
<dbReference type="EMBL" id="CP003181">
    <property type="protein sequence ID" value="AHJ62921.1"/>
    <property type="molecule type" value="Genomic_DNA"/>
</dbReference>
<gene>
    <name evidence="1" type="ORF">GbCGDNIH3_7115</name>
</gene>
<evidence type="ECO:0000313" key="2">
    <source>
        <dbReference type="Proteomes" id="UP000019438"/>
    </source>
</evidence>
<reference evidence="2" key="1">
    <citation type="submission" date="2012-06" db="EMBL/GenBank/DDBJ databases">
        <title>Genome analysis of multiple Granulibacter bethesdensis isolates demonstrates substantial genome diversity.</title>
        <authorList>
            <person name="Greenberg D.E."/>
            <person name="Porcella S.F."/>
            <person name="Zarember K."/>
            <person name="Zelazny A.M."/>
            <person name="Bruno D."/>
            <person name="Martens C."/>
            <person name="Barbian K.D."/>
            <person name="Jaske E."/>
            <person name="Holland S.M."/>
        </authorList>
    </citation>
    <scope>NUCLEOTIDE SEQUENCE [LARGE SCALE GENOMIC DNA]</scope>
    <source>
        <strain evidence="2">CGDNIH3</strain>
    </source>
</reference>
<dbReference type="AlphaFoldDB" id="A0AAN0RDI9"/>
<accession>A0AAN0RDI9</accession>
<dbReference type="KEGG" id="gbc:GbCGDNIH3_7115"/>
<sequence>MRGIRPIVPFFILSSALSSGHGRRGKTISGIPCMACHRAAGERSENI</sequence>
<dbReference type="Proteomes" id="UP000019438">
    <property type="component" value="Chromosome"/>
</dbReference>
<organism evidence="1 2">
    <name type="scientific">Granulibacter bethesdensis</name>
    <dbReference type="NCBI Taxonomy" id="364410"/>
    <lineage>
        <taxon>Bacteria</taxon>
        <taxon>Pseudomonadati</taxon>
        <taxon>Pseudomonadota</taxon>
        <taxon>Alphaproteobacteria</taxon>
        <taxon>Acetobacterales</taxon>
        <taxon>Acetobacteraceae</taxon>
        <taxon>Granulibacter</taxon>
    </lineage>
</organism>
<evidence type="ECO:0000313" key="1">
    <source>
        <dbReference type="EMBL" id="AHJ62921.1"/>
    </source>
</evidence>